<keyword evidence="2" id="KW-0217">Developmental protein</keyword>
<gene>
    <name evidence="5" type="ORF">AAG570_004024</name>
</gene>
<dbReference type="Pfam" id="PF03826">
    <property type="entry name" value="OAR"/>
    <property type="match status" value="1"/>
</dbReference>
<proteinExistence type="predicted"/>
<dbReference type="PANTHER" id="PTHR45882:SF3">
    <property type="entry name" value="PITUITARY HOMEOBOX HOMOLOG PTX1"/>
    <property type="match status" value="1"/>
</dbReference>
<dbReference type="PROSITE" id="PS50803">
    <property type="entry name" value="OAR"/>
    <property type="match status" value="1"/>
</dbReference>
<dbReference type="EMBL" id="JBFDAA010000015">
    <property type="protein sequence ID" value="KAL1117709.1"/>
    <property type="molecule type" value="Genomic_DNA"/>
</dbReference>
<feature type="region of interest" description="Disordered" evidence="3">
    <location>
        <begin position="86"/>
        <end position="144"/>
    </location>
</feature>
<name>A0ABD0YKQ0_9HEMI</name>
<feature type="compositionally biased region" description="Gly residues" evidence="3">
    <location>
        <begin position="86"/>
        <end position="98"/>
    </location>
</feature>
<sequence>MNAAAAAAADFKTAGFVGTQFNGLMQPFTDTESLYSSYSYNNWASKVPSPLGTKTFPWSVNPLSTINHHQSSVNCFNTMGGGGGGGSGGAMAPLGGGNSPAHHHHSARSPPEPSSSLATLRLKAKQHAAPTPASLSACQYAPPL</sequence>
<organism evidence="5 6">
    <name type="scientific">Ranatra chinensis</name>
    <dbReference type="NCBI Taxonomy" id="642074"/>
    <lineage>
        <taxon>Eukaryota</taxon>
        <taxon>Metazoa</taxon>
        <taxon>Ecdysozoa</taxon>
        <taxon>Arthropoda</taxon>
        <taxon>Hexapoda</taxon>
        <taxon>Insecta</taxon>
        <taxon>Pterygota</taxon>
        <taxon>Neoptera</taxon>
        <taxon>Paraneoptera</taxon>
        <taxon>Hemiptera</taxon>
        <taxon>Heteroptera</taxon>
        <taxon>Panheteroptera</taxon>
        <taxon>Nepomorpha</taxon>
        <taxon>Nepidae</taxon>
        <taxon>Ranatrinae</taxon>
        <taxon>Ranatra</taxon>
    </lineage>
</organism>
<dbReference type="AlphaFoldDB" id="A0ABD0YKQ0"/>
<protein>
    <recommendedName>
        <fullName evidence="4">OAR domain-containing protein</fullName>
    </recommendedName>
</protein>
<evidence type="ECO:0000256" key="2">
    <source>
        <dbReference type="ARBA" id="ARBA00022473"/>
    </source>
</evidence>
<evidence type="ECO:0000313" key="5">
    <source>
        <dbReference type="EMBL" id="KAL1117709.1"/>
    </source>
</evidence>
<feature type="domain" description="OAR" evidence="4">
    <location>
        <begin position="115"/>
        <end position="128"/>
    </location>
</feature>
<evidence type="ECO:0000256" key="3">
    <source>
        <dbReference type="SAM" id="MobiDB-lite"/>
    </source>
</evidence>
<keyword evidence="6" id="KW-1185">Reference proteome</keyword>
<dbReference type="Proteomes" id="UP001558652">
    <property type="component" value="Unassembled WGS sequence"/>
</dbReference>
<evidence type="ECO:0000313" key="6">
    <source>
        <dbReference type="Proteomes" id="UP001558652"/>
    </source>
</evidence>
<dbReference type="InterPro" id="IPR003654">
    <property type="entry name" value="OAR_dom"/>
</dbReference>
<evidence type="ECO:0000259" key="4">
    <source>
        <dbReference type="PROSITE" id="PS50803"/>
    </source>
</evidence>
<dbReference type="PANTHER" id="PTHR45882">
    <property type="entry name" value="PITUITARY HOMEOBOX HOMOLOG PTX1"/>
    <property type="match status" value="1"/>
</dbReference>
<dbReference type="GO" id="GO:0005634">
    <property type="term" value="C:nucleus"/>
    <property type="evidence" value="ECO:0007669"/>
    <property type="project" value="UniProtKB-SubCell"/>
</dbReference>
<accession>A0ABD0YKQ0</accession>
<comment type="subcellular location">
    <subcellularLocation>
        <location evidence="1">Nucleus</location>
    </subcellularLocation>
</comment>
<comment type="caution">
    <text evidence="5">The sequence shown here is derived from an EMBL/GenBank/DDBJ whole genome shotgun (WGS) entry which is preliminary data.</text>
</comment>
<evidence type="ECO:0000256" key="1">
    <source>
        <dbReference type="ARBA" id="ARBA00004123"/>
    </source>
</evidence>
<reference evidence="5 6" key="1">
    <citation type="submission" date="2024-07" db="EMBL/GenBank/DDBJ databases">
        <title>Chromosome-level genome assembly of the water stick insect Ranatra chinensis (Heteroptera: Nepidae).</title>
        <authorList>
            <person name="Liu X."/>
        </authorList>
    </citation>
    <scope>NUCLEOTIDE SEQUENCE [LARGE SCALE GENOMIC DNA]</scope>
    <source>
        <strain evidence="5">Cailab_2021Rc</strain>
        <tissue evidence="5">Muscle</tissue>
    </source>
</reference>